<reference evidence="1 2" key="1">
    <citation type="submission" date="2016-10" db="EMBL/GenBank/DDBJ databases">
        <authorList>
            <person name="de Groot N.N."/>
        </authorList>
    </citation>
    <scope>NUCLEOTIDE SEQUENCE [LARGE SCALE GENOMIC DNA]</scope>
    <source>
        <strain evidence="1 2">CGMCC 1.5012</strain>
    </source>
</reference>
<dbReference type="OrthoDB" id="1680906at2"/>
<dbReference type="InterPro" id="IPR012674">
    <property type="entry name" value="Calycin"/>
</dbReference>
<name>A0A1H0GB69_9FIRM</name>
<accession>A0A1H0GB69</accession>
<gene>
    <name evidence="1" type="ORF">SAMN05192585_14912</name>
</gene>
<keyword evidence="2" id="KW-1185">Reference proteome</keyword>
<evidence type="ECO:0000313" key="2">
    <source>
        <dbReference type="Proteomes" id="UP000199182"/>
    </source>
</evidence>
<protein>
    <submittedName>
        <fullName evidence="1">Uncharacterized beta-barrel protein YwiB, DUF1934 family</fullName>
    </submittedName>
</protein>
<proteinExistence type="predicted"/>
<sequence>MKKDVLISIKGISNIDGEEDIMELMTVGNLFVKDGKQIITYKESEATGFEGTTTMLELTGTSSVILKRRGANRSELIIEKGRRHLCHYDTGAGDIMIGVFSDSITNTLGETGGDVSFKYSLDINSSLASENEVYINVKECQRNG</sequence>
<organism evidence="1 2">
    <name type="scientific">Acetanaerobacterium elongatum</name>
    <dbReference type="NCBI Taxonomy" id="258515"/>
    <lineage>
        <taxon>Bacteria</taxon>
        <taxon>Bacillati</taxon>
        <taxon>Bacillota</taxon>
        <taxon>Clostridia</taxon>
        <taxon>Eubacteriales</taxon>
        <taxon>Oscillospiraceae</taxon>
        <taxon>Acetanaerobacterium</taxon>
    </lineage>
</organism>
<evidence type="ECO:0000313" key="1">
    <source>
        <dbReference type="EMBL" id="SDO04123.1"/>
    </source>
</evidence>
<dbReference type="Pfam" id="PF09148">
    <property type="entry name" value="DUF1934"/>
    <property type="match status" value="1"/>
</dbReference>
<dbReference type="Proteomes" id="UP000199182">
    <property type="component" value="Unassembled WGS sequence"/>
</dbReference>
<dbReference type="EMBL" id="FNID01000049">
    <property type="protein sequence ID" value="SDO04123.1"/>
    <property type="molecule type" value="Genomic_DNA"/>
</dbReference>
<dbReference type="SUPFAM" id="SSF50814">
    <property type="entry name" value="Lipocalins"/>
    <property type="match status" value="1"/>
</dbReference>
<dbReference type="InterPro" id="IPR015231">
    <property type="entry name" value="DUF1934"/>
</dbReference>
<dbReference type="RefSeq" id="WP_092643290.1">
    <property type="nucleotide sequence ID" value="NZ_FNID01000049.1"/>
</dbReference>
<dbReference type="AlphaFoldDB" id="A0A1H0GB69"/>
<dbReference type="STRING" id="258515.SAMN05192585_14912"/>
<dbReference type="Gene3D" id="2.40.128.20">
    <property type="match status" value="1"/>
</dbReference>